<dbReference type="EMBL" id="LT605205">
    <property type="protein sequence ID" value="SCD21571.1"/>
    <property type="molecule type" value="Genomic_DNA"/>
</dbReference>
<keyword evidence="3" id="KW-1185">Reference proteome</keyword>
<proteinExistence type="predicted"/>
<feature type="domain" description="ApeI dehydratase-like" evidence="1">
    <location>
        <begin position="18"/>
        <end position="90"/>
    </location>
</feature>
<accession>A0A1R3T1F5</accession>
<dbReference type="Gene3D" id="3.10.129.10">
    <property type="entry name" value="Hotdog Thioesterase"/>
    <property type="match status" value="1"/>
</dbReference>
<dbReference type="KEGG" id="psac:PSM36_2775"/>
<protein>
    <recommendedName>
        <fullName evidence="1">ApeI dehydratase-like domain-containing protein</fullName>
    </recommendedName>
</protein>
<dbReference type="Pfam" id="PF22818">
    <property type="entry name" value="ApeI-like"/>
    <property type="match status" value="1"/>
</dbReference>
<dbReference type="SUPFAM" id="SSF54637">
    <property type="entry name" value="Thioesterase/thiol ester dehydrase-isomerase"/>
    <property type="match status" value="1"/>
</dbReference>
<evidence type="ECO:0000313" key="2">
    <source>
        <dbReference type="EMBL" id="SCD21571.1"/>
    </source>
</evidence>
<dbReference type="InterPro" id="IPR029069">
    <property type="entry name" value="HotDog_dom_sf"/>
</dbReference>
<evidence type="ECO:0000259" key="1">
    <source>
        <dbReference type="Pfam" id="PF22818"/>
    </source>
</evidence>
<dbReference type="InterPro" id="IPR054545">
    <property type="entry name" value="ApeI-like"/>
</dbReference>
<gene>
    <name evidence="2" type="ORF">PSM36_2775</name>
</gene>
<name>A0A1R3T1F5_9BACT</name>
<dbReference type="RefSeq" id="WP_076931392.1">
    <property type="nucleotide sequence ID" value="NZ_LT605205.1"/>
</dbReference>
<dbReference type="Proteomes" id="UP000187464">
    <property type="component" value="Chromosome I"/>
</dbReference>
<organism evidence="2 3">
    <name type="scientific">Proteiniphilum saccharofermentans</name>
    <dbReference type="NCBI Taxonomy" id="1642647"/>
    <lineage>
        <taxon>Bacteria</taxon>
        <taxon>Pseudomonadati</taxon>
        <taxon>Bacteroidota</taxon>
        <taxon>Bacteroidia</taxon>
        <taxon>Bacteroidales</taxon>
        <taxon>Dysgonomonadaceae</taxon>
        <taxon>Proteiniphilum</taxon>
    </lineage>
</organism>
<dbReference type="AlphaFoldDB" id="A0A1R3T1F5"/>
<sequence length="123" mass="13993">MDKLEKLFQLKFQSETGGICRFRCETDATHSVFAGHFPEMPIVPGVCLLNVVKRAVSARLECTVSFEKIRECKFLSAINPMENKVFDIEFGLTDDQEVRAAVFIGDTQCMKLKATLSREWKNI</sequence>
<reference evidence="2 3" key="1">
    <citation type="submission" date="2016-08" db="EMBL/GenBank/DDBJ databases">
        <authorList>
            <person name="Seilhamer J.J."/>
        </authorList>
    </citation>
    <scope>NUCLEOTIDE SEQUENCE [LARGE SCALE GENOMIC DNA]</scope>
    <source>
        <strain evidence="2">M3/6</strain>
    </source>
</reference>
<evidence type="ECO:0000313" key="3">
    <source>
        <dbReference type="Proteomes" id="UP000187464"/>
    </source>
</evidence>
<dbReference type="STRING" id="1642647.PSM36_2775"/>